<evidence type="ECO:0000256" key="5">
    <source>
        <dbReference type="ARBA" id="ARBA00023136"/>
    </source>
</evidence>
<comment type="similarity">
    <text evidence="2">Belongs to the ADIPOR family.</text>
</comment>
<evidence type="ECO:0000313" key="8">
    <source>
        <dbReference type="EMBL" id="WAR24967.1"/>
    </source>
</evidence>
<feature type="compositionally biased region" description="Polar residues" evidence="6">
    <location>
        <begin position="9"/>
        <end position="18"/>
    </location>
</feature>
<feature type="compositionally biased region" description="Basic and acidic residues" evidence="6">
    <location>
        <begin position="91"/>
        <end position="105"/>
    </location>
</feature>
<feature type="transmembrane region" description="Helical" evidence="7">
    <location>
        <begin position="393"/>
        <end position="413"/>
    </location>
</feature>
<keyword evidence="5 7" id="KW-0472">Membrane</keyword>
<reference evidence="8" key="1">
    <citation type="submission" date="2022-11" db="EMBL/GenBank/DDBJ databases">
        <title>Centuries of genome instability and evolution in soft-shell clam transmissible cancer (bioRxiv).</title>
        <authorList>
            <person name="Hart S.F.M."/>
            <person name="Yonemitsu M.A."/>
            <person name="Giersch R.M."/>
            <person name="Beal B.F."/>
            <person name="Arriagada G."/>
            <person name="Davis B.W."/>
            <person name="Ostrander E.A."/>
            <person name="Goff S.P."/>
            <person name="Metzger M.J."/>
        </authorList>
    </citation>
    <scope>NUCLEOTIDE SEQUENCE</scope>
    <source>
        <strain evidence="8">MELC-2E11</strain>
        <tissue evidence="8">Siphon/mantle</tissue>
    </source>
</reference>
<evidence type="ECO:0000256" key="6">
    <source>
        <dbReference type="SAM" id="MobiDB-lite"/>
    </source>
</evidence>
<keyword evidence="9" id="KW-1185">Reference proteome</keyword>
<keyword evidence="3 7" id="KW-0812">Transmembrane</keyword>
<proteinExistence type="inferred from homology"/>
<dbReference type="PANTHER" id="PTHR20855">
    <property type="entry name" value="ADIPOR/PROGESTIN RECEPTOR-RELATED"/>
    <property type="match status" value="1"/>
</dbReference>
<feature type="region of interest" description="Disordered" evidence="6">
    <location>
        <begin position="1"/>
        <end position="123"/>
    </location>
</feature>
<organism evidence="8 9">
    <name type="scientific">Mya arenaria</name>
    <name type="common">Soft-shell clam</name>
    <dbReference type="NCBI Taxonomy" id="6604"/>
    <lineage>
        <taxon>Eukaryota</taxon>
        <taxon>Metazoa</taxon>
        <taxon>Spiralia</taxon>
        <taxon>Lophotrochozoa</taxon>
        <taxon>Mollusca</taxon>
        <taxon>Bivalvia</taxon>
        <taxon>Autobranchia</taxon>
        <taxon>Heteroconchia</taxon>
        <taxon>Euheterodonta</taxon>
        <taxon>Imparidentia</taxon>
        <taxon>Neoheterodontei</taxon>
        <taxon>Myida</taxon>
        <taxon>Myoidea</taxon>
        <taxon>Myidae</taxon>
        <taxon>Mya</taxon>
    </lineage>
</organism>
<evidence type="ECO:0000256" key="2">
    <source>
        <dbReference type="ARBA" id="ARBA00007018"/>
    </source>
</evidence>
<keyword evidence="4 7" id="KW-1133">Transmembrane helix</keyword>
<accession>A0ABY7FS26</accession>
<evidence type="ECO:0000256" key="7">
    <source>
        <dbReference type="SAM" id="Phobius"/>
    </source>
</evidence>
<dbReference type="InterPro" id="IPR004254">
    <property type="entry name" value="AdipoR/HlyIII-related"/>
</dbReference>
<evidence type="ECO:0000256" key="4">
    <source>
        <dbReference type="ARBA" id="ARBA00022989"/>
    </source>
</evidence>
<feature type="transmembrane region" description="Helical" evidence="7">
    <location>
        <begin position="201"/>
        <end position="219"/>
    </location>
</feature>
<sequence length="433" mass="48841">MEESPVLRNRTSGYTCVGTSKRDQTDRQREDASRTSFTDSSMDAMGLEPSNSDINGPRDAGQDSGVEATSSDSSSAESTGVKPSRKRRVVRDRLMRERSLSECRKRSTKQKHRERSNSEPSVPALGGGLADFLEGSKRVVAGAEDFMMNVLQASWRIVHHHKLPEWLQDNEYLVFGHRLPLNSFRACFKSVFRIHTETGNIWTHLLGMLAFICIATYTLSSRYIDWMWQDITVHSVFFGGAIICLTFSWLFHTVFCHSESVNKLFSKLDYCGIALLTVGSFVPWLYYGFYRYPVAHIVYLVSIIGLGTGCIVVSLFDKFAAPEYRPVRAGLFIALGLTGVIPGFHFVVIEGFQCAVYEFGFLHLILMAILYIGGALMYAFRVPESIYPGRFDIWFQSHQIFHICVILAALVHFRGIQIISHARLTSVRCSLHA</sequence>
<gene>
    <name evidence="8" type="ORF">MAR_010671</name>
</gene>
<evidence type="ECO:0000256" key="1">
    <source>
        <dbReference type="ARBA" id="ARBA00004141"/>
    </source>
</evidence>
<name>A0ABY7FS26_MYAAR</name>
<dbReference type="EMBL" id="CP111025">
    <property type="protein sequence ID" value="WAR24967.1"/>
    <property type="molecule type" value="Genomic_DNA"/>
</dbReference>
<dbReference type="PANTHER" id="PTHR20855:SF52">
    <property type="entry name" value="ADIPONECTIN RECEPTOR PROTEIN"/>
    <property type="match status" value="1"/>
</dbReference>
<dbReference type="Pfam" id="PF03006">
    <property type="entry name" value="HlyIII"/>
    <property type="match status" value="1"/>
</dbReference>
<evidence type="ECO:0000256" key="3">
    <source>
        <dbReference type="ARBA" id="ARBA00022692"/>
    </source>
</evidence>
<feature type="compositionally biased region" description="Basic and acidic residues" evidence="6">
    <location>
        <begin position="20"/>
        <end position="33"/>
    </location>
</feature>
<feature type="compositionally biased region" description="Low complexity" evidence="6">
    <location>
        <begin position="63"/>
        <end position="81"/>
    </location>
</feature>
<feature type="transmembrane region" description="Helical" evidence="7">
    <location>
        <begin position="361"/>
        <end position="381"/>
    </location>
</feature>
<feature type="transmembrane region" description="Helical" evidence="7">
    <location>
        <begin position="297"/>
        <end position="316"/>
    </location>
</feature>
<comment type="subcellular location">
    <subcellularLocation>
        <location evidence="1">Membrane</location>
        <topology evidence="1">Multi-pass membrane protein</topology>
    </subcellularLocation>
</comment>
<evidence type="ECO:0000313" key="9">
    <source>
        <dbReference type="Proteomes" id="UP001164746"/>
    </source>
</evidence>
<feature type="transmembrane region" description="Helical" evidence="7">
    <location>
        <begin position="231"/>
        <end position="252"/>
    </location>
</feature>
<feature type="transmembrane region" description="Helical" evidence="7">
    <location>
        <begin position="328"/>
        <end position="349"/>
    </location>
</feature>
<dbReference type="Proteomes" id="UP001164746">
    <property type="component" value="Chromosome 14"/>
</dbReference>
<protein>
    <submittedName>
        <fullName evidence="8">ADRL-like protein</fullName>
    </submittedName>
</protein>
<feature type="transmembrane region" description="Helical" evidence="7">
    <location>
        <begin position="272"/>
        <end position="290"/>
    </location>
</feature>